<reference evidence="31" key="1">
    <citation type="submission" date="2013-01" db="EMBL/GenBank/DDBJ databases">
        <title>Draft Genome Sequence of a Mulberry Tree, Morus notabilis C.K. Schneid.</title>
        <authorList>
            <person name="He N."/>
            <person name="Zhao S."/>
        </authorList>
    </citation>
    <scope>NUCLEOTIDE SEQUENCE</scope>
</reference>
<comment type="cofactor">
    <cofactor evidence="27">
        <name>Zn(2+)</name>
        <dbReference type="ChEBI" id="CHEBI:29105"/>
    </cofactor>
    <text evidence="27">Binds 2 Zn(2+) ions per subunit.</text>
</comment>
<keyword evidence="22 27" id="KW-0961">Cell wall biogenesis/degradation</keyword>
<evidence type="ECO:0000256" key="6">
    <source>
        <dbReference type="ARBA" id="ARBA00007548"/>
    </source>
</evidence>
<evidence type="ECO:0000256" key="7">
    <source>
        <dbReference type="ARBA" id="ARBA00022475"/>
    </source>
</evidence>
<keyword evidence="9 27" id="KW-0808">Transferase</keyword>
<keyword evidence="16" id="KW-0805">Transcription regulation</keyword>
<feature type="active site" evidence="24">
    <location>
        <position position="1259"/>
    </location>
</feature>
<keyword evidence="20" id="KW-0464">Manganese</keyword>
<accession>W9RB71</accession>
<feature type="transmembrane region" description="Helical" evidence="27">
    <location>
        <begin position="763"/>
        <end position="782"/>
    </location>
</feature>
<dbReference type="InterPro" id="IPR009057">
    <property type="entry name" value="Homeodomain-like_sf"/>
</dbReference>
<keyword evidence="12 27" id="KW-0863">Zinc-finger</keyword>
<dbReference type="InterPro" id="IPR013083">
    <property type="entry name" value="Znf_RING/FYVE/PHD"/>
</dbReference>
<evidence type="ECO:0000313" key="30">
    <source>
        <dbReference type="EMBL" id="EXB45997.1"/>
    </source>
</evidence>
<feature type="compositionally biased region" description="Polar residues" evidence="28">
    <location>
        <begin position="636"/>
        <end position="652"/>
    </location>
</feature>
<dbReference type="InterPro" id="IPR017930">
    <property type="entry name" value="Myb_dom"/>
</dbReference>
<evidence type="ECO:0000256" key="4">
    <source>
        <dbReference type="ARBA" id="ARBA00004768"/>
    </source>
</evidence>
<dbReference type="FunFam" id="3.90.550.10:FF:000009">
    <property type="entry name" value="Cellulose synthase"/>
    <property type="match status" value="1"/>
</dbReference>
<keyword evidence="13 27" id="KW-0862">Zinc</keyword>
<keyword evidence="7 27" id="KW-1003">Cell membrane</keyword>
<feature type="binding site" evidence="25">
    <location>
        <position position="828"/>
    </location>
    <ligand>
        <name>UDP-alpha-D-glucose</name>
        <dbReference type="ChEBI" id="CHEBI:58885"/>
    </ligand>
</feature>
<feature type="compositionally biased region" description="Basic and acidic residues" evidence="28">
    <location>
        <begin position="426"/>
        <end position="446"/>
    </location>
</feature>
<dbReference type="UniPathway" id="UPA00695"/>
<feature type="transmembrane region" description="Helical" evidence="27">
    <location>
        <begin position="1376"/>
        <end position="1398"/>
    </location>
</feature>
<dbReference type="GO" id="GO:0005886">
    <property type="term" value="C:plasma membrane"/>
    <property type="evidence" value="ECO:0007669"/>
    <property type="project" value="UniProtKB-SubCell"/>
</dbReference>
<dbReference type="InterPro" id="IPR006447">
    <property type="entry name" value="Myb_dom_plants"/>
</dbReference>
<evidence type="ECO:0000256" key="12">
    <source>
        <dbReference type="ARBA" id="ARBA00022771"/>
    </source>
</evidence>
<dbReference type="Pfam" id="PF14569">
    <property type="entry name" value="zf-UDP"/>
    <property type="match status" value="1"/>
</dbReference>
<sequence length="1529" mass="171984">MEARPALSIPRSGTTQLTNMGVSGAFTSSLPVLPTPYEESYPKLPDSQQVSIERELMTSPLTHASHLTSNSGVMGHIFSSSSGFSSDLHYSSVSLSQQKIQSRNTPFIPQSSTNGVSFSVPQSSYSTLLHSTTSSHYTKENSASWCTDSVEDLLDFSVNTPVENSQVESSSCSGIVASDEFGRRNDWQDWADQLITDNNALNSSWDEFLADTNVAEMEPKMAYQVEKPPSFQAQHPQLHQQHSAPSGEIQTVATPSCSTNSATASAKPRMRWTPELHEAFVEAVNQLGGSERATPKGVLKLMKVESLTIYHVKSHLQKYRTARYRPESSEGSSEKRLTPIDEISSLDLKTGIEITEALRLQMEVQKRLHEQLEIQRNLQLRIEEQGRYLQIMFEKQKSGMDKLKASSSTLGNPSAVSSDAIQGSPEKGEQEASKIDDGKTENDSSDAKTTTRGGSDELGEQKEAPQGKVPDNHEPDVCETDPTPSHITTSSFASLHQPCFLHITFFAFAMAGFVTGSHTRNDLQVSDAEQNSRPLTRQAASRICRVCGDEIGYKENGDLFVACHVCGFPVCRPCYDYERSDGNQSCPQCNTRYRRHKGCPRVAGDDDDSDDGDDFDDEFRMKNHHSDNSDDHRINPLTNNSDNGEHNQQQWQPNGHAFSVAGSAAKEFEGEKEVYGNDEWKDRVEKWKVRQERRGNLLNKDDGNNDQGDDEDYLLAEARQPLWRKIPIPSSLISPYRIVIVLRLLILCFFFRFRILTPAYDAFPLWLISVICEIWFAFSWILDQFPKWCPVTRQTYLDRLSIRFERDGEPNRLSPVDVYVSTVDPLKEPPIITANTVLSILSVDYPVDKVCCYVSDDGASMLLFDSLAETAEFARRWVPFCKKHNIEPRTPEFYFSEKIDYLKDKVHPSFVKERRAMKREYEEFKVRINALVAKAQKKPEDGWVMQDGTPWPGNNTRDHPGMIQVYLGSGGALDVEGKELPRLVYISREKRPGYQHHKKAGAMNALVRVSAVLSNAPFMLNLDCDHYINNSKALREAMCFLMDPQLGKKLCYVQFPQRFDGIDLHDRYANRNTVFFDINMKGLDGIQGPVYVGTGTVFNRQALYGYDPPVSEKRPKMTCDCWPSWCCCCCGSSRKSKSKKKGLASLLGGLYTKKKKMMGKNYVRKGSGAMFDLEEIEEGLEGYEELEKSSLMSQKNFEKRFGQSPVFIASTLMEDGGLPEGTNSTTLIKEAIHVISCGYEEKTEWGKEIGWIYGSVTEDILTGFKMHCRGWKSVYCIPKRPAFKGSAPINLSDRLHQVLRWALGSVEIFLSRHCPLWYGYGGKLKLLERLAYINTILNNLASVWFLALFLSIIATGVLELRWSGVSLEDWWRNEQFWVIGGVSAHLFAVFQGLLKVLAGVDTNFTVTAKAADDAEFGELYLFKWTTLLIPPTTLIILNMVGVVAGISDAINNGYGSWGPLFGKLFFSFWVILHLYPFLKGLMGRQNRTPTIVVLWSILLASIFSLVWVRIDPFLPKQTGPILKQCGVEC</sequence>
<protein>
    <recommendedName>
        <fullName evidence="27">Cellulose synthase</fullName>
        <ecNumber evidence="27">2.4.1.12</ecNumber>
    </recommendedName>
</protein>
<dbReference type="STRING" id="981085.W9RB71"/>
<evidence type="ECO:0000259" key="29">
    <source>
        <dbReference type="PROSITE" id="PS51294"/>
    </source>
</evidence>
<name>W9RB71_9ROSA</name>
<dbReference type="InterPro" id="IPR001005">
    <property type="entry name" value="SANT/Myb"/>
</dbReference>
<evidence type="ECO:0000256" key="23">
    <source>
        <dbReference type="ARBA" id="ARBA00048682"/>
    </source>
</evidence>
<dbReference type="Pfam" id="PF14379">
    <property type="entry name" value="Myb_CC_LHEQLE"/>
    <property type="match status" value="1"/>
</dbReference>
<evidence type="ECO:0000256" key="9">
    <source>
        <dbReference type="ARBA" id="ARBA00022679"/>
    </source>
</evidence>
<keyword evidence="19" id="KW-0804">Transcription</keyword>
<keyword evidence="11 27" id="KW-0479">Metal-binding</keyword>
<feature type="compositionally biased region" description="Basic and acidic residues" evidence="28">
    <location>
        <begin position="618"/>
        <end position="634"/>
    </location>
</feature>
<evidence type="ECO:0000256" key="5">
    <source>
        <dbReference type="ARBA" id="ARBA00006783"/>
    </source>
</evidence>
<feature type="transmembrane region" description="Helical" evidence="27">
    <location>
        <begin position="1460"/>
        <end position="1478"/>
    </location>
</feature>
<evidence type="ECO:0000256" key="18">
    <source>
        <dbReference type="ARBA" id="ARBA00023136"/>
    </source>
</evidence>
<comment type="subcellular location">
    <subcellularLocation>
        <location evidence="3 27">Cell membrane</location>
        <topology evidence="3 27">Multi-pass membrane protein</topology>
    </subcellularLocation>
    <subcellularLocation>
        <location evidence="2">Nucleus</location>
    </subcellularLocation>
</comment>
<feature type="domain" description="HTH myb-type" evidence="29">
    <location>
        <begin position="264"/>
        <end position="324"/>
    </location>
</feature>
<feature type="compositionally biased region" description="Acidic residues" evidence="28">
    <location>
        <begin position="605"/>
        <end position="617"/>
    </location>
</feature>
<evidence type="ECO:0000256" key="2">
    <source>
        <dbReference type="ARBA" id="ARBA00004123"/>
    </source>
</evidence>
<keyword evidence="14 27" id="KW-0135">Cellulose biosynthesis</keyword>
<evidence type="ECO:0000256" key="22">
    <source>
        <dbReference type="ARBA" id="ARBA00023316"/>
    </source>
</evidence>
<evidence type="ECO:0000256" key="14">
    <source>
        <dbReference type="ARBA" id="ARBA00022916"/>
    </source>
</evidence>
<feature type="binding site" evidence="25">
    <location>
        <position position="857"/>
    </location>
    <ligand>
        <name>UDP-alpha-D-glucose</name>
        <dbReference type="ChEBI" id="CHEBI:58885"/>
    </ligand>
</feature>
<dbReference type="SUPFAM" id="SSF53448">
    <property type="entry name" value="Nucleotide-diphospho-sugar transferases"/>
    <property type="match status" value="1"/>
</dbReference>
<dbReference type="eggNOG" id="ENOG502QPUN">
    <property type="taxonomic scope" value="Eukaryota"/>
</dbReference>
<feature type="transmembrane region" description="Helical" evidence="27">
    <location>
        <begin position="1330"/>
        <end position="1356"/>
    </location>
</feature>
<gene>
    <name evidence="30" type="ORF">L484_015857</name>
</gene>
<evidence type="ECO:0000256" key="21">
    <source>
        <dbReference type="ARBA" id="ARBA00023242"/>
    </source>
</evidence>
<feature type="compositionally biased region" description="Basic and acidic residues" evidence="28">
    <location>
        <begin position="459"/>
        <end position="476"/>
    </location>
</feature>
<feature type="compositionally biased region" description="Polar residues" evidence="28">
    <location>
        <begin position="231"/>
        <end position="264"/>
    </location>
</feature>
<dbReference type="InterPro" id="IPR029044">
    <property type="entry name" value="Nucleotide-diphossugar_trans"/>
</dbReference>
<comment type="cofactor">
    <cofactor evidence="1">
        <name>Mn(2+)</name>
        <dbReference type="ChEBI" id="CHEBI:29035"/>
    </cofactor>
</comment>
<dbReference type="Gene3D" id="1.10.10.60">
    <property type="entry name" value="Homeodomain-like"/>
    <property type="match status" value="1"/>
</dbReference>
<feature type="transmembrane region" description="Helical" evidence="27">
    <location>
        <begin position="1419"/>
        <end position="1440"/>
    </location>
</feature>
<dbReference type="EC" id="2.4.1.12" evidence="27"/>
<organism evidence="30 31">
    <name type="scientific">Morus notabilis</name>
    <dbReference type="NCBI Taxonomy" id="981085"/>
    <lineage>
        <taxon>Eukaryota</taxon>
        <taxon>Viridiplantae</taxon>
        <taxon>Streptophyta</taxon>
        <taxon>Embryophyta</taxon>
        <taxon>Tracheophyta</taxon>
        <taxon>Spermatophyta</taxon>
        <taxon>Magnoliopsida</taxon>
        <taxon>eudicotyledons</taxon>
        <taxon>Gunneridae</taxon>
        <taxon>Pentapetalae</taxon>
        <taxon>rosids</taxon>
        <taxon>fabids</taxon>
        <taxon>Rosales</taxon>
        <taxon>Moraceae</taxon>
        <taxon>Moreae</taxon>
        <taxon>Morus</taxon>
    </lineage>
</organism>
<evidence type="ECO:0000256" key="10">
    <source>
        <dbReference type="ARBA" id="ARBA00022692"/>
    </source>
</evidence>
<dbReference type="InterPro" id="IPR005150">
    <property type="entry name" value="Cellulose_synth"/>
</dbReference>
<dbReference type="SUPFAM" id="SSF57850">
    <property type="entry name" value="RING/U-box"/>
    <property type="match status" value="1"/>
</dbReference>
<feature type="region of interest" description="Disordered" evidence="28">
    <location>
        <begin position="402"/>
        <end position="484"/>
    </location>
</feature>
<keyword evidence="21" id="KW-0539">Nucleus</keyword>
<keyword evidence="8 27" id="KW-0328">Glycosyltransferase</keyword>
<keyword evidence="31" id="KW-1185">Reference proteome</keyword>
<dbReference type="GO" id="GO:0003677">
    <property type="term" value="F:DNA binding"/>
    <property type="evidence" value="ECO:0007669"/>
    <property type="project" value="InterPro"/>
</dbReference>
<evidence type="ECO:0000256" key="15">
    <source>
        <dbReference type="ARBA" id="ARBA00022989"/>
    </source>
</evidence>
<dbReference type="Gene3D" id="3.30.40.10">
    <property type="entry name" value="Zinc/RING finger domain, C3HC4 (zinc finger)"/>
    <property type="match status" value="1"/>
</dbReference>
<evidence type="ECO:0000256" key="28">
    <source>
        <dbReference type="SAM" id="MobiDB-lite"/>
    </source>
</evidence>
<comment type="similarity">
    <text evidence="5">Belongs to the MYB-CC family.</text>
</comment>
<dbReference type="EMBL" id="KE343920">
    <property type="protein sequence ID" value="EXB45997.1"/>
    <property type="molecule type" value="Genomic_DNA"/>
</dbReference>
<feature type="active site" evidence="24">
    <location>
        <position position="857"/>
    </location>
</feature>
<dbReference type="GO" id="GO:0030244">
    <property type="term" value="P:cellulose biosynthetic process"/>
    <property type="evidence" value="ECO:0007669"/>
    <property type="project" value="UniProtKB-KW"/>
</dbReference>
<keyword evidence="18 27" id="KW-0472">Membrane</keyword>
<dbReference type="FunFam" id="1.10.10.60:FF:000002">
    <property type="entry name" value="Myb family transcription factor"/>
    <property type="match status" value="1"/>
</dbReference>
<dbReference type="Pfam" id="PF03552">
    <property type="entry name" value="Cellulose_synt"/>
    <property type="match status" value="1"/>
</dbReference>
<evidence type="ECO:0000256" key="11">
    <source>
        <dbReference type="ARBA" id="ARBA00022723"/>
    </source>
</evidence>
<evidence type="ECO:0000256" key="20">
    <source>
        <dbReference type="ARBA" id="ARBA00023211"/>
    </source>
</evidence>
<evidence type="ECO:0000256" key="8">
    <source>
        <dbReference type="ARBA" id="ARBA00022676"/>
    </source>
</evidence>
<dbReference type="GO" id="GO:0005634">
    <property type="term" value="C:nucleus"/>
    <property type="evidence" value="ECO:0007669"/>
    <property type="project" value="UniProtKB-SubCell"/>
</dbReference>
<evidence type="ECO:0000256" key="26">
    <source>
        <dbReference type="PIRSR" id="PIRSR605150-3"/>
    </source>
</evidence>
<feature type="binding site" evidence="26">
    <location>
        <position position="1023"/>
    </location>
    <ligand>
        <name>Mn(2+)</name>
        <dbReference type="ChEBI" id="CHEBI:29035"/>
    </ligand>
</feature>
<feature type="transmembrane region" description="Helical" evidence="27">
    <location>
        <begin position="1490"/>
        <end position="1510"/>
    </location>
</feature>
<dbReference type="GO" id="GO:0008270">
    <property type="term" value="F:zinc ion binding"/>
    <property type="evidence" value="ECO:0007669"/>
    <property type="project" value="UniProtKB-KW"/>
</dbReference>
<evidence type="ECO:0000256" key="16">
    <source>
        <dbReference type="ARBA" id="ARBA00023015"/>
    </source>
</evidence>
<dbReference type="CDD" id="cd16617">
    <property type="entry name" value="mRING-HC-C4C4_CesA"/>
    <property type="match status" value="1"/>
</dbReference>
<evidence type="ECO:0000256" key="25">
    <source>
        <dbReference type="PIRSR" id="PIRSR605150-2"/>
    </source>
</evidence>
<evidence type="ECO:0000256" key="27">
    <source>
        <dbReference type="RuleBase" id="RU361116"/>
    </source>
</evidence>
<comment type="caution">
    <text evidence="27">Lacks conserved residue(s) required for the propagation of feature annotation.</text>
</comment>
<comment type="catalytic activity">
    <reaction evidence="23 27">
        <text>[(1-&gt;4)-beta-D-glucosyl](n) + UDP-alpha-D-glucose = [(1-&gt;4)-beta-D-glucosyl](n+1) + UDP + H(+)</text>
        <dbReference type="Rhea" id="RHEA:19929"/>
        <dbReference type="Rhea" id="RHEA-COMP:10033"/>
        <dbReference type="Rhea" id="RHEA-COMP:10034"/>
        <dbReference type="ChEBI" id="CHEBI:15378"/>
        <dbReference type="ChEBI" id="CHEBI:18246"/>
        <dbReference type="ChEBI" id="CHEBI:58223"/>
        <dbReference type="ChEBI" id="CHEBI:58885"/>
        <dbReference type="EC" id="2.4.1.12"/>
    </reaction>
</comment>
<dbReference type="GO" id="GO:0016760">
    <property type="term" value="F:cellulose synthase (UDP-forming) activity"/>
    <property type="evidence" value="ECO:0007669"/>
    <property type="project" value="UniProtKB-EC"/>
</dbReference>
<feature type="transmembrane region" description="Helical" evidence="27">
    <location>
        <begin position="734"/>
        <end position="751"/>
    </location>
</feature>
<evidence type="ECO:0000256" key="24">
    <source>
        <dbReference type="PIRSR" id="PIRSR605150-1"/>
    </source>
</evidence>
<dbReference type="PANTHER" id="PTHR13301">
    <property type="entry name" value="X-BOX TRANSCRIPTION FACTOR-RELATED"/>
    <property type="match status" value="1"/>
</dbReference>
<dbReference type="InterPro" id="IPR027934">
    <property type="entry name" value="CES_Znf_RING"/>
</dbReference>
<feature type="region of interest" description="Disordered" evidence="28">
    <location>
        <begin position="230"/>
        <end position="270"/>
    </location>
</feature>
<dbReference type="FunFam" id="3.30.40.10:FF:000558">
    <property type="entry name" value="Cellulose synthase"/>
    <property type="match status" value="1"/>
</dbReference>
<comment type="pathway">
    <text evidence="4 27">Glycan metabolism; plant cellulose biosynthesis.</text>
</comment>
<dbReference type="InterPro" id="IPR025756">
    <property type="entry name" value="Myb_CC_LHEQLE"/>
</dbReference>
<evidence type="ECO:0000256" key="17">
    <source>
        <dbReference type="ARBA" id="ARBA00023054"/>
    </source>
</evidence>
<keyword evidence="17" id="KW-0175">Coiled coil</keyword>
<proteinExistence type="inferred from homology"/>
<dbReference type="Gene3D" id="3.90.550.10">
    <property type="entry name" value="Spore Coat Polysaccharide Biosynthesis Protein SpsA, Chain A"/>
    <property type="match status" value="1"/>
</dbReference>
<dbReference type="SUPFAM" id="SSF46689">
    <property type="entry name" value="Homeodomain-like"/>
    <property type="match status" value="1"/>
</dbReference>
<dbReference type="NCBIfam" id="TIGR01557">
    <property type="entry name" value="myb_SHAQKYF"/>
    <property type="match status" value="1"/>
</dbReference>
<keyword evidence="15 27" id="KW-1133">Transmembrane helix</keyword>
<feature type="region of interest" description="Disordered" evidence="28">
    <location>
        <begin position="600"/>
        <end position="652"/>
    </location>
</feature>
<evidence type="ECO:0000256" key="1">
    <source>
        <dbReference type="ARBA" id="ARBA00001936"/>
    </source>
</evidence>
<feature type="binding site" evidence="25">
    <location>
        <position position="827"/>
    </location>
    <ligand>
        <name>UDP-alpha-D-glucose</name>
        <dbReference type="ChEBI" id="CHEBI:58885"/>
    </ligand>
</feature>
<feature type="binding site" evidence="26">
    <location>
        <position position="999"/>
    </location>
    <ligand>
        <name>Mn(2+)</name>
        <dbReference type="ChEBI" id="CHEBI:29035"/>
    </ligand>
</feature>
<feature type="binding site" evidence="25">
    <location>
        <position position="998"/>
    </location>
    <ligand>
        <name>UDP-alpha-D-glucose</name>
        <dbReference type="ChEBI" id="CHEBI:58885"/>
    </ligand>
</feature>
<evidence type="ECO:0000313" key="31">
    <source>
        <dbReference type="Proteomes" id="UP000030645"/>
    </source>
</evidence>
<keyword evidence="10 27" id="KW-0812">Transmembrane</keyword>
<dbReference type="PROSITE" id="PS51294">
    <property type="entry name" value="HTH_MYB"/>
    <property type="match status" value="1"/>
</dbReference>
<dbReference type="Proteomes" id="UP000030645">
    <property type="component" value="Unassembled WGS sequence"/>
</dbReference>
<feature type="compositionally biased region" description="Polar residues" evidence="28">
    <location>
        <begin position="405"/>
        <end position="421"/>
    </location>
</feature>
<evidence type="ECO:0000256" key="13">
    <source>
        <dbReference type="ARBA" id="ARBA00022833"/>
    </source>
</evidence>
<evidence type="ECO:0000256" key="19">
    <source>
        <dbReference type="ARBA" id="ARBA00023163"/>
    </source>
</evidence>
<dbReference type="GO" id="GO:0071555">
    <property type="term" value="P:cell wall organization"/>
    <property type="evidence" value="ECO:0007669"/>
    <property type="project" value="UniProtKB-KW"/>
</dbReference>
<comment type="similarity">
    <text evidence="6 27">Belongs to the glycosyltransferase 2 family. Plant cellulose synthase subfamily.</text>
</comment>
<evidence type="ECO:0000256" key="3">
    <source>
        <dbReference type="ARBA" id="ARBA00004651"/>
    </source>
</evidence>
<feature type="binding site" evidence="25">
    <location>
        <position position="821"/>
    </location>
    <ligand>
        <name>UDP-alpha-D-glucose</name>
        <dbReference type="ChEBI" id="CHEBI:58885"/>
    </ligand>
</feature>
<dbReference type="Pfam" id="PF00249">
    <property type="entry name" value="Myb_DNA-binding"/>
    <property type="match status" value="1"/>
</dbReference>